<dbReference type="AlphaFoldDB" id="A0A3N2D8C6"/>
<dbReference type="RefSeq" id="WP_123737989.1">
    <property type="nucleotide sequence ID" value="NZ_RKHQ01000001.1"/>
</dbReference>
<dbReference type="OrthoDB" id="3253180at2"/>
<dbReference type="InterPro" id="IPR054206">
    <property type="entry name" value="DUF6912"/>
</dbReference>
<sequence length="167" mass="17396">MRLYVPATTADLLPADAPIDAAAGATPSLRRLASAVTPRLRAALPDEDDEGLELSAFLTAADLSVLEIAATGAPPRRVVLAVEADAGTVRDGEVPAGLADLPSIVGVVDLAWRDVVAIHLDDDAPATAALVRRAVDEEAALEELGEVDLQWFDPSELGDLRVLLSDS</sequence>
<organism evidence="1 2">
    <name type="scientific">Salana multivorans</name>
    <dbReference type="NCBI Taxonomy" id="120377"/>
    <lineage>
        <taxon>Bacteria</taxon>
        <taxon>Bacillati</taxon>
        <taxon>Actinomycetota</taxon>
        <taxon>Actinomycetes</taxon>
        <taxon>Micrococcales</taxon>
        <taxon>Beutenbergiaceae</taxon>
        <taxon>Salana</taxon>
    </lineage>
</organism>
<keyword evidence="2" id="KW-1185">Reference proteome</keyword>
<accession>A0A3N2D8C6</accession>
<evidence type="ECO:0000313" key="2">
    <source>
        <dbReference type="Proteomes" id="UP000275356"/>
    </source>
</evidence>
<protein>
    <submittedName>
        <fullName evidence="1">Uncharacterized protein</fullName>
    </submittedName>
</protein>
<comment type="caution">
    <text evidence="1">The sequence shown here is derived from an EMBL/GenBank/DDBJ whole genome shotgun (WGS) entry which is preliminary data.</text>
</comment>
<dbReference type="Proteomes" id="UP000275356">
    <property type="component" value="Unassembled WGS sequence"/>
</dbReference>
<dbReference type="EMBL" id="RKHQ01000001">
    <property type="protein sequence ID" value="ROR95704.1"/>
    <property type="molecule type" value="Genomic_DNA"/>
</dbReference>
<proteinExistence type="predicted"/>
<name>A0A3N2D8C6_9MICO</name>
<dbReference type="Pfam" id="PF21853">
    <property type="entry name" value="DUF6912"/>
    <property type="match status" value="1"/>
</dbReference>
<evidence type="ECO:0000313" key="1">
    <source>
        <dbReference type="EMBL" id="ROR95704.1"/>
    </source>
</evidence>
<gene>
    <name evidence="1" type="ORF">EDD28_0266</name>
</gene>
<reference evidence="1 2" key="1">
    <citation type="submission" date="2018-11" db="EMBL/GenBank/DDBJ databases">
        <title>Sequencing the genomes of 1000 actinobacteria strains.</title>
        <authorList>
            <person name="Klenk H.-P."/>
        </authorList>
    </citation>
    <scope>NUCLEOTIDE SEQUENCE [LARGE SCALE GENOMIC DNA]</scope>
    <source>
        <strain evidence="1 2">DSM 13521</strain>
    </source>
</reference>